<evidence type="ECO:0000256" key="2">
    <source>
        <dbReference type="ARBA" id="ARBA00013064"/>
    </source>
</evidence>
<dbReference type="PROSITE" id="PS50056">
    <property type="entry name" value="TYR_PHOSPHATASE_2"/>
    <property type="match status" value="1"/>
</dbReference>
<keyword evidence="4" id="KW-0904">Protein phosphatase</keyword>
<dbReference type="GO" id="GO:0008330">
    <property type="term" value="F:protein tyrosine/threonine phosphatase activity"/>
    <property type="evidence" value="ECO:0007669"/>
    <property type="project" value="TreeGrafter"/>
</dbReference>
<dbReference type="GeneID" id="18918281"/>
<dbReference type="InParanoid" id="K5VYT9"/>
<evidence type="ECO:0000256" key="1">
    <source>
        <dbReference type="ARBA" id="ARBA00008601"/>
    </source>
</evidence>
<evidence type="ECO:0000256" key="3">
    <source>
        <dbReference type="ARBA" id="ARBA00022801"/>
    </source>
</evidence>
<dbReference type="EC" id="3.1.3.48" evidence="2"/>
<proteinExistence type="inferred from homology"/>
<keyword evidence="8" id="KW-1185">Reference proteome</keyword>
<organism evidence="7 8">
    <name type="scientific">Phanerochaete carnosa (strain HHB-10118-sp)</name>
    <name type="common">White-rot fungus</name>
    <name type="synonym">Peniophora carnosa</name>
    <dbReference type="NCBI Taxonomy" id="650164"/>
    <lineage>
        <taxon>Eukaryota</taxon>
        <taxon>Fungi</taxon>
        <taxon>Dikarya</taxon>
        <taxon>Basidiomycota</taxon>
        <taxon>Agaricomycotina</taxon>
        <taxon>Agaricomycetes</taxon>
        <taxon>Polyporales</taxon>
        <taxon>Phanerochaetaceae</taxon>
        <taxon>Phanerochaete</taxon>
    </lineage>
</organism>
<dbReference type="GO" id="GO:0033550">
    <property type="term" value="F:MAP kinase tyrosine phosphatase activity"/>
    <property type="evidence" value="ECO:0007669"/>
    <property type="project" value="TreeGrafter"/>
</dbReference>
<reference evidence="7 8" key="1">
    <citation type="journal article" date="2012" name="BMC Genomics">
        <title>Comparative genomics of the white-rot fungi, Phanerochaete carnosa and P. chrysosporium, to elucidate the genetic basis of the distinct wood types they colonize.</title>
        <authorList>
            <person name="Suzuki H."/>
            <person name="MacDonald J."/>
            <person name="Syed K."/>
            <person name="Salamov A."/>
            <person name="Hori C."/>
            <person name="Aerts A."/>
            <person name="Henrissat B."/>
            <person name="Wiebenga A."/>
            <person name="vanKuyk P.A."/>
            <person name="Barry K."/>
            <person name="Lindquist E."/>
            <person name="LaButti K."/>
            <person name="Lapidus A."/>
            <person name="Lucas S."/>
            <person name="Coutinho P."/>
            <person name="Gong Y."/>
            <person name="Samejima M."/>
            <person name="Mahadevan R."/>
            <person name="Abou-Zaid M."/>
            <person name="de Vries R.P."/>
            <person name="Igarashi K."/>
            <person name="Yadav J.S."/>
            <person name="Grigoriev I.V."/>
            <person name="Master E.R."/>
        </authorList>
    </citation>
    <scope>NUCLEOTIDE SEQUENCE [LARGE SCALE GENOMIC DNA]</scope>
    <source>
        <strain evidence="7 8">HHB-10118-sp</strain>
    </source>
</reference>
<dbReference type="GO" id="GO:0043409">
    <property type="term" value="P:negative regulation of MAPK cascade"/>
    <property type="evidence" value="ECO:0007669"/>
    <property type="project" value="TreeGrafter"/>
</dbReference>
<accession>K5VYT9</accession>
<dbReference type="InterPro" id="IPR000387">
    <property type="entry name" value="Tyr_Pase_dom"/>
</dbReference>
<evidence type="ECO:0000259" key="6">
    <source>
        <dbReference type="PROSITE" id="PS50056"/>
    </source>
</evidence>
<dbReference type="Proteomes" id="UP000008370">
    <property type="component" value="Unassembled WGS sequence"/>
</dbReference>
<dbReference type="PANTHER" id="PTHR10159:SF511">
    <property type="entry name" value="DUAL SPECIFICITY PROTEIN PHOSPHATASE 1"/>
    <property type="match status" value="1"/>
</dbReference>
<comment type="similarity">
    <text evidence="1">Belongs to the protein-tyrosine phosphatase family. Non-receptor class dual specificity subfamily.</text>
</comment>
<dbReference type="HOGENOM" id="CLU_027074_12_0_1"/>
<dbReference type="SMART" id="SM00404">
    <property type="entry name" value="PTPc_motif"/>
    <property type="match status" value="1"/>
</dbReference>
<evidence type="ECO:0000313" key="7">
    <source>
        <dbReference type="EMBL" id="EKM51990.1"/>
    </source>
</evidence>
<dbReference type="RefSeq" id="XP_007399780.1">
    <property type="nucleotide sequence ID" value="XM_007399718.1"/>
</dbReference>
<dbReference type="EMBL" id="JH930476">
    <property type="protein sequence ID" value="EKM51990.1"/>
    <property type="molecule type" value="Genomic_DNA"/>
</dbReference>
<dbReference type="STRING" id="650164.K5VYT9"/>
<dbReference type="InterPro" id="IPR003595">
    <property type="entry name" value="Tyr_Pase_cat"/>
</dbReference>
<dbReference type="GO" id="GO:0005737">
    <property type="term" value="C:cytoplasm"/>
    <property type="evidence" value="ECO:0007669"/>
    <property type="project" value="TreeGrafter"/>
</dbReference>
<name>K5VYT9_PHACS</name>
<sequence>MGKRDKSKSSTQQPPVSLILPPSLYLGPCSAASSEPFLTAQSITDVLSIGATPAEKFDGVSYHRISISDSPSPSISKACDSARTIIDAALKFHNGTGKILVHCSAGISRSPTVVAAYLMRHHQMSLNDALRQIVQARPQASPNPGFMRQLKEMEMELFGSVTVDVDEMPRKEKDRLVLFSEGSDAATSS</sequence>
<dbReference type="OrthoDB" id="10252009at2759"/>
<keyword evidence="3" id="KW-0378">Hydrolase</keyword>
<dbReference type="SUPFAM" id="SSF52799">
    <property type="entry name" value="(Phosphotyrosine protein) phosphatases II"/>
    <property type="match status" value="1"/>
</dbReference>
<evidence type="ECO:0000259" key="5">
    <source>
        <dbReference type="PROSITE" id="PS50054"/>
    </source>
</evidence>
<evidence type="ECO:0000256" key="4">
    <source>
        <dbReference type="ARBA" id="ARBA00022912"/>
    </source>
</evidence>
<dbReference type="CDD" id="cd14498">
    <property type="entry name" value="DSP"/>
    <property type="match status" value="1"/>
</dbReference>
<dbReference type="Pfam" id="PF00782">
    <property type="entry name" value="DSPc"/>
    <property type="match status" value="1"/>
</dbReference>
<dbReference type="InterPro" id="IPR020422">
    <property type="entry name" value="TYR_PHOSPHATASE_DUAL_dom"/>
</dbReference>
<dbReference type="AlphaFoldDB" id="K5VYT9"/>
<dbReference type="InterPro" id="IPR000340">
    <property type="entry name" value="Dual-sp_phosphatase_cat-dom"/>
</dbReference>
<dbReference type="PROSITE" id="PS50054">
    <property type="entry name" value="TYR_PHOSPHATASE_DUAL"/>
    <property type="match status" value="1"/>
</dbReference>
<dbReference type="GO" id="GO:0017017">
    <property type="term" value="F:MAP kinase tyrosine/serine/threonine phosphatase activity"/>
    <property type="evidence" value="ECO:0007669"/>
    <property type="project" value="TreeGrafter"/>
</dbReference>
<evidence type="ECO:0000313" key="8">
    <source>
        <dbReference type="Proteomes" id="UP000008370"/>
    </source>
</evidence>
<feature type="domain" description="Tyrosine-protein phosphatase" evidence="5">
    <location>
        <begin position="14"/>
        <end position="159"/>
    </location>
</feature>
<feature type="domain" description="Tyrosine specific protein phosphatases" evidence="6">
    <location>
        <begin position="83"/>
        <end position="138"/>
    </location>
</feature>
<dbReference type="PANTHER" id="PTHR10159">
    <property type="entry name" value="DUAL SPECIFICITY PROTEIN PHOSPHATASE"/>
    <property type="match status" value="1"/>
</dbReference>
<dbReference type="InterPro" id="IPR016130">
    <property type="entry name" value="Tyr_Pase_AS"/>
</dbReference>
<dbReference type="PROSITE" id="PS00383">
    <property type="entry name" value="TYR_PHOSPHATASE_1"/>
    <property type="match status" value="1"/>
</dbReference>
<protein>
    <recommendedName>
        <fullName evidence="2">protein-tyrosine-phosphatase</fullName>
        <ecNumber evidence="2">3.1.3.48</ecNumber>
    </recommendedName>
</protein>
<dbReference type="KEGG" id="pco:PHACADRAFT_262439"/>
<dbReference type="SMART" id="SM00195">
    <property type="entry name" value="DSPc"/>
    <property type="match status" value="1"/>
</dbReference>
<dbReference type="Gene3D" id="3.90.190.10">
    <property type="entry name" value="Protein tyrosine phosphatase superfamily"/>
    <property type="match status" value="1"/>
</dbReference>
<dbReference type="InterPro" id="IPR029021">
    <property type="entry name" value="Prot-tyrosine_phosphatase-like"/>
</dbReference>
<gene>
    <name evidence="7" type="ORF">PHACADRAFT_262439</name>
</gene>